<evidence type="ECO:0000256" key="7">
    <source>
        <dbReference type="ARBA" id="ARBA00022989"/>
    </source>
</evidence>
<dbReference type="PROSITE" id="PS50920">
    <property type="entry name" value="SOLCAR"/>
    <property type="match status" value="3"/>
</dbReference>
<dbReference type="InterPro" id="IPR023395">
    <property type="entry name" value="MCP_dom_sf"/>
</dbReference>
<organism evidence="13 14">
    <name type="scientific">Lasiodiplodia theobromae</name>
    <dbReference type="NCBI Taxonomy" id="45133"/>
    <lineage>
        <taxon>Eukaryota</taxon>
        <taxon>Fungi</taxon>
        <taxon>Dikarya</taxon>
        <taxon>Ascomycota</taxon>
        <taxon>Pezizomycotina</taxon>
        <taxon>Dothideomycetes</taxon>
        <taxon>Dothideomycetes incertae sedis</taxon>
        <taxon>Botryosphaeriales</taxon>
        <taxon>Botryosphaeriaceae</taxon>
        <taxon>Lasiodiplodia</taxon>
    </lineage>
</organism>
<evidence type="ECO:0000256" key="12">
    <source>
        <dbReference type="SAM" id="MobiDB-lite"/>
    </source>
</evidence>
<dbReference type="Gene3D" id="1.50.40.10">
    <property type="entry name" value="Mitochondrial carrier domain"/>
    <property type="match status" value="1"/>
</dbReference>
<feature type="repeat" description="Solcar" evidence="10">
    <location>
        <begin position="221"/>
        <end position="303"/>
    </location>
</feature>
<dbReference type="InterPro" id="IPR002067">
    <property type="entry name" value="MCP"/>
</dbReference>
<keyword evidence="14" id="KW-1185">Reference proteome</keyword>
<protein>
    <submittedName>
        <fullName evidence="13">Tricarboxylate transport protein</fullName>
    </submittedName>
</protein>
<sequence>MAHIAPTTQTRAVPTTDSRPKPTISPLASLISGSIAGGIEATLTYPFEYAKTCLQLRSAAPTGPSTTTNPFHVLLHTARTEGIPAIYAGCSTLVLGTALKAGVRFTTFDSVKNSLADGPDGRLSPARSIFAGSVAGAVESVVAVTPTERIKTALIDDAKGARRFRSAPHAVAVLVREQGLRTMYRGLVSTTAKQSANSAVRMGSYNAMKEAYRARYGCLPKSTLETFALGAIAGTVTVYATQPFDTVKTRAQSARGERLGRAVRGVWRDGGVRGFWKGSTMRLARLVFAGGIVFSVYEVVAEAIKDVV</sequence>
<dbReference type="InterPro" id="IPR018108">
    <property type="entry name" value="MCP_transmembrane"/>
</dbReference>
<keyword evidence="5" id="KW-0677">Repeat</keyword>
<dbReference type="InterPro" id="IPR049563">
    <property type="entry name" value="TXTP-like"/>
</dbReference>
<dbReference type="Pfam" id="PF00153">
    <property type="entry name" value="Mito_carr"/>
    <property type="match status" value="3"/>
</dbReference>
<keyword evidence="7" id="KW-1133">Transmembrane helix</keyword>
<proteinExistence type="inferred from homology"/>
<keyword evidence="3 11" id="KW-0813">Transport</keyword>
<evidence type="ECO:0000256" key="2">
    <source>
        <dbReference type="ARBA" id="ARBA00006375"/>
    </source>
</evidence>
<dbReference type="PRINTS" id="PR00926">
    <property type="entry name" value="MITOCARRIER"/>
</dbReference>
<dbReference type="PANTHER" id="PTHR45788">
    <property type="entry name" value="SUCCINATE/FUMARATE MITOCHONDRIAL TRANSPORTER-RELATED"/>
    <property type="match status" value="1"/>
</dbReference>
<evidence type="ECO:0000256" key="5">
    <source>
        <dbReference type="ARBA" id="ARBA00022737"/>
    </source>
</evidence>
<evidence type="ECO:0000256" key="8">
    <source>
        <dbReference type="ARBA" id="ARBA00023128"/>
    </source>
</evidence>
<comment type="subcellular location">
    <subcellularLocation>
        <location evidence="1">Mitochondrion inner membrane</location>
        <topology evidence="1">Multi-pass membrane protein</topology>
    </subcellularLocation>
</comment>
<keyword evidence="9 10" id="KW-0472">Membrane</keyword>
<dbReference type="Proteomes" id="UP000325902">
    <property type="component" value="Unassembled WGS sequence"/>
</dbReference>
<keyword evidence="4 10" id="KW-0812">Transmembrane</keyword>
<evidence type="ECO:0000256" key="11">
    <source>
        <dbReference type="RuleBase" id="RU000488"/>
    </source>
</evidence>
<evidence type="ECO:0000256" key="1">
    <source>
        <dbReference type="ARBA" id="ARBA00004448"/>
    </source>
</evidence>
<name>A0A5N5CZW9_9PEZI</name>
<evidence type="ECO:0000313" key="14">
    <source>
        <dbReference type="Proteomes" id="UP000325902"/>
    </source>
</evidence>
<keyword evidence="6" id="KW-0999">Mitochondrion inner membrane</keyword>
<evidence type="ECO:0000256" key="9">
    <source>
        <dbReference type="ARBA" id="ARBA00023136"/>
    </source>
</evidence>
<reference evidence="13 14" key="1">
    <citation type="journal article" date="2019" name="Sci. Rep.">
        <title>A multi-omics analysis of the grapevine pathogen Lasiodiplodia theobromae reveals that temperature affects the expression of virulence- and pathogenicity-related genes.</title>
        <authorList>
            <person name="Felix C."/>
            <person name="Meneses R."/>
            <person name="Goncalves M.F.M."/>
            <person name="Tilleman L."/>
            <person name="Duarte A.S."/>
            <person name="Jorrin-Novo J.V."/>
            <person name="Van de Peer Y."/>
            <person name="Deforce D."/>
            <person name="Van Nieuwerburgh F."/>
            <person name="Esteves A.C."/>
            <person name="Alves A."/>
        </authorList>
    </citation>
    <scope>NUCLEOTIDE SEQUENCE [LARGE SCALE GENOMIC DNA]</scope>
    <source>
        <strain evidence="13 14">LA-SOL3</strain>
    </source>
</reference>
<dbReference type="SUPFAM" id="SSF103506">
    <property type="entry name" value="Mitochondrial carrier"/>
    <property type="match status" value="1"/>
</dbReference>
<feature type="repeat" description="Solcar" evidence="10">
    <location>
        <begin position="24"/>
        <end position="114"/>
    </location>
</feature>
<dbReference type="EMBL" id="VCHE01000116">
    <property type="protein sequence ID" value="KAB2570949.1"/>
    <property type="molecule type" value="Genomic_DNA"/>
</dbReference>
<accession>A0A5N5CZW9</accession>
<evidence type="ECO:0000256" key="6">
    <source>
        <dbReference type="ARBA" id="ARBA00022792"/>
    </source>
</evidence>
<feature type="repeat" description="Solcar" evidence="10">
    <location>
        <begin position="123"/>
        <end position="211"/>
    </location>
</feature>
<dbReference type="OrthoDB" id="44467at2759"/>
<keyword evidence="8" id="KW-0496">Mitochondrion</keyword>
<evidence type="ECO:0000256" key="4">
    <source>
        <dbReference type="ARBA" id="ARBA00022692"/>
    </source>
</evidence>
<comment type="caution">
    <text evidence="13">The sequence shown here is derived from an EMBL/GenBank/DDBJ whole genome shotgun (WGS) entry which is preliminary data.</text>
</comment>
<dbReference type="PANTHER" id="PTHR45788:SF3">
    <property type="entry name" value="TRICARBOXYLATE TRANSPORT PROTEIN"/>
    <property type="match status" value="1"/>
</dbReference>
<dbReference type="GO" id="GO:0005743">
    <property type="term" value="C:mitochondrial inner membrane"/>
    <property type="evidence" value="ECO:0007669"/>
    <property type="project" value="UniProtKB-SubCell"/>
</dbReference>
<feature type="compositionally biased region" description="Polar residues" evidence="12">
    <location>
        <begin position="1"/>
        <end position="17"/>
    </location>
</feature>
<comment type="similarity">
    <text evidence="2 11">Belongs to the mitochondrial carrier (TC 2.A.29) family.</text>
</comment>
<evidence type="ECO:0000256" key="3">
    <source>
        <dbReference type="ARBA" id="ARBA00022448"/>
    </source>
</evidence>
<dbReference type="GO" id="GO:0071913">
    <property type="term" value="F:citrate secondary active transmembrane transporter activity"/>
    <property type="evidence" value="ECO:0007669"/>
    <property type="project" value="TreeGrafter"/>
</dbReference>
<evidence type="ECO:0000313" key="13">
    <source>
        <dbReference type="EMBL" id="KAB2570949.1"/>
    </source>
</evidence>
<evidence type="ECO:0000256" key="10">
    <source>
        <dbReference type="PROSITE-ProRule" id="PRU00282"/>
    </source>
</evidence>
<dbReference type="GO" id="GO:0006843">
    <property type="term" value="P:mitochondrial citrate transmembrane transport"/>
    <property type="evidence" value="ECO:0007669"/>
    <property type="project" value="TreeGrafter"/>
</dbReference>
<feature type="region of interest" description="Disordered" evidence="12">
    <location>
        <begin position="1"/>
        <end position="23"/>
    </location>
</feature>
<gene>
    <name evidence="13" type="primary">CTP1_1</name>
    <name evidence="13" type="ORF">DBV05_g10385</name>
</gene>
<dbReference type="AlphaFoldDB" id="A0A5N5CZW9"/>